<dbReference type="Proteomes" id="UP000215433">
    <property type="component" value="Unassembled WGS sequence"/>
</dbReference>
<dbReference type="GO" id="GO:0005829">
    <property type="term" value="C:cytosol"/>
    <property type="evidence" value="ECO:0007669"/>
    <property type="project" value="TreeGrafter"/>
</dbReference>
<dbReference type="GO" id="GO:0004850">
    <property type="term" value="F:uridine phosphorylase activity"/>
    <property type="evidence" value="ECO:0007669"/>
    <property type="project" value="UniProtKB-EC"/>
</dbReference>
<evidence type="ECO:0000259" key="6">
    <source>
        <dbReference type="Pfam" id="PF01048"/>
    </source>
</evidence>
<keyword evidence="4" id="KW-0808">Transferase</keyword>
<evidence type="ECO:0000313" key="7">
    <source>
        <dbReference type="EMBL" id="OXM99525.1"/>
    </source>
</evidence>
<dbReference type="GO" id="GO:0006152">
    <property type="term" value="P:purine nucleoside catabolic process"/>
    <property type="evidence" value="ECO:0007669"/>
    <property type="project" value="TreeGrafter"/>
</dbReference>
<dbReference type="CDD" id="cd09006">
    <property type="entry name" value="PNP_EcPNPI-like"/>
    <property type="match status" value="1"/>
</dbReference>
<organism evidence="7 8">
    <name type="scientific">Bifidobacterium vansinderenii</name>
    <dbReference type="NCBI Taxonomy" id="1984871"/>
    <lineage>
        <taxon>Bacteria</taxon>
        <taxon>Bacillati</taxon>
        <taxon>Actinomycetota</taxon>
        <taxon>Actinomycetes</taxon>
        <taxon>Bifidobacteriales</taxon>
        <taxon>Bifidobacteriaceae</taxon>
        <taxon>Bifidobacterium</taxon>
    </lineage>
</organism>
<evidence type="ECO:0000313" key="8">
    <source>
        <dbReference type="Proteomes" id="UP000215433"/>
    </source>
</evidence>
<dbReference type="Gene3D" id="3.40.50.1580">
    <property type="entry name" value="Nucleoside phosphorylase domain"/>
    <property type="match status" value="1"/>
</dbReference>
<dbReference type="InterPro" id="IPR004402">
    <property type="entry name" value="DeoD-type"/>
</dbReference>
<evidence type="ECO:0000256" key="2">
    <source>
        <dbReference type="ARBA" id="ARBA00021980"/>
    </source>
</evidence>
<keyword evidence="3" id="KW-0328">Glycosyltransferase</keyword>
<keyword evidence="8" id="KW-1185">Reference proteome</keyword>
<dbReference type="EC" id="2.4.2.3" evidence="1"/>
<dbReference type="SUPFAM" id="SSF53167">
    <property type="entry name" value="Purine and uridine phosphorylases"/>
    <property type="match status" value="1"/>
</dbReference>
<protein>
    <recommendedName>
        <fullName evidence="2">Uridine phosphorylase</fullName>
        <ecNumber evidence="1">2.4.2.3</ecNumber>
    </recommendedName>
</protein>
<comment type="caution">
    <text evidence="7">The sequence shown here is derived from an EMBL/GenBank/DDBJ whole genome shotgun (WGS) entry which is preliminary data.</text>
</comment>
<dbReference type="RefSeq" id="WP_093961362.1">
    <property type="nucleotide sequence ID" value="NZ_NEWD01000038.1"/>
</dbReference>
<dbReference type="InterPro" id="IPR035994">
    <property type="entry name" value="Nucleoside_phosphorylase_sf"/>
</dbReference>
<evidence type="ECO:0000256" key="3">
    <source>
        <dbReference type="ARBA" id="ARBA00022676"/>
    </source>
</evidence>
<dbReference type="InterPro" id="IPR000845">
    <property type="entry name" value="Nucleoside_phosphorylase_d"/>
</dbReference>
<sequence>MATPHIEAEPGDYADVVLMPGDPLRAKYIAETFLEDVVQVNGVRNCLGFTGTYKGHRVSVQASGMGIPSLSIYTNELATIYGVKTIIRVGSCGGMAPDVKLRDVLLASGSTTDSAVVTNTFGHGVHYAPLANFELLDTAYHVAKEQGVDVKVGDIFAADRFYNDELDMKKLADYGVLGTEMESAGLYLLGAKLGFRALSILTVSDLIFGEGKTTSEEREKTFNDMITIALETAIADK</sequence>
<dbReference type="AlphaFoldDB" id="A0A229VVF9"/>
<name>A0A229VVF9_9BIFI</name>
<evidence type="ECO:0000256" key="4">
    <source>
        <dbReference type="ARBA" id="ARBA00022679"/>
    </source>
</evidence>
<feature type="domain" description="Nucleoside phosphorylase" evidence="6">
    <location>
        <begin position="16"/>
        <end position="224"/>
    </location>
</feature>
<dbReference type="EMBL" id="NEWD01000038">
    <property type="protein sequence ID" value="OXM99525.1"/>
    <property type="molecule type" value="Genomic_DNA"/>
</dbReference>
<dbReference type="PANTHER" id="PTHR43691:SF11">
    <property type="entry name" value="FI09636P-RELATED"/>
    <property type="match status" value="1"/>
</dbReference>
<evidence type="ECO:0000256" key="5">
    <source>
        <dbReference type="ARBA" id="ARBA00048447"/>
    </source>
</evidence>
<gene>
    <name evidence="7" type="ORF">Tam10B_2272</name>
</gene>
<dbReference type="HAMAP" id="MF_01627">
    <property type="entry name" value="Pur_nucleosid_phosp"/>
    <property type="match status" value="1"/>
</dbReference>
<dbReference type="Pfam" id="PF01048">
    <property type="entry name" value="PNP_UDP_1"/>
    <property type="match status" value="1"/>
</dbReference>
<comment type="catalytic activity">
    <reaction evidence="5">
        <text>uridine + phosphate = alpha-D-ribose 1-phosphate + uracil</text>
        <dbReference type="Rhea" id="RHEA:24388"/>
        <dbReference type="ChEBI" id="CHEBI:16704"/>
        <dbReference type="ChEBI" id="CHEBI:17568"/>
        <dbReference type="ChEBI" id="CHEBI:43474"/>
        <dbReference type="ChEBI" id="CHEBI:57720"/>
        <dbReference type="EC" id="2.4.2.3"/>
    </reaction>
</comment>
<dbReference type="PANTHER" id="PTHR43691">
    <property type="entry name" value="URIDINE PHOSPHORYLASE"/>
    <property type="match status" value="1"/>
</dbReference>
<reference evidence="7 8" key="1">
    <citation type="submission" date="2017-05" db="EMBL/GenBank/DDBJ databases">
        <title>Bifidobacterium vansinderenii sp. nov.</title>
        <authorList>
            <person name="Lugli G.A."/>
            <person name="Duranti S."/>
            <person name="Mangifesta M."/>
        </authorList>
    </citation>
    <scope>NUCLEOTIDE SEQUENCE [LARGE SCALE GENOMIC DNA]</scope>
    <source>
        <strain evidence="7 8">Tam10B</strain>
    </source>
</reference>
<proteinExistence type="inferred from homology"/>
<dbReference type="NCBIfam" id="TIGR00107">
    <property type="entry name" value="deoD"/>
    <property type="match status" value="1"/>
</dbReference>
<dbReference type="OrthoDB" id="9782889at2"/>
<evidence type="ECO:0000256" key="1">
    <source>
        <dbReference type="ARBA" id="ARBA00011888"/>
    </source>
</evidence>
<dbReference type="GO" id="GO:0004731">
    <property type="term" value="F:purine-nucleoside phosphorylase activity"/>
    <property type="evidence" value="ECO:0007669"/>
    <property type="project" value="InterPro"/>
</dbReference>
<dbReference type="NCBIfam" id="NF004489">
    <property type="entry name" value="PRK05819.1"/>
    <property type="match status" value="1"/>
</dbReference>
<accession>A0A229VVF9</accession>